<dbReference type="InterPro" id="IPR019734">
    <property type="entry name" value="TPR_rpt"/>
</dbReference>
<keyword evidence="4" id="KW-1185">Reference proteome</keyword>
<keyword evidence="2" id="KW-1133">Transmembrane helix</keyword>
<reference evidence="4" key="1">
    <citation type="journal article" date="2014" name="Genome Announc.">
        <title>Complete Genome Sequence of Campylobacter iguaniorum Strain 1485ET, Isolated from a Bearded Dragon (Pogona vitticeps).</title>
        <authorList>
            <person name="Gilbert M.J."/>
            <person name="Miller W.G."/>
            <person name="Yee E."/>
            <person name="Kik M."/>
            <person name="Wagenaar J.A."/>
            <person name="Duim B."/>
        </authorList>
    </citation>
    <scope>NUCLEOTIDE SEQUENCE [LARGE SCALE GENOMIC DNA]</scope>
    <source>
        <strain evidence="4">1485E</strain>
    </source>
</reference>
<evidence type="ECO:0000256" key="1">
    <source>
        <dbReference type="PROSITE-ProRule" id="PRU00339"/>
    </source>
</evidence>
<evidence type="ECO:0000313" key="3">
    <source>
        <dbReference type="EMBL" id="AII15444.1"/>
    </source>
</evidence>
<dbReference type="Proteomes" id="UP000028486">
    <property type="component" value="Chromosome"/>
</dbReference>
<dbReference type="KEGG" id="caj:CIG1485E_1628"/>
<dbReference type="PROSITE" id="PS50005">
    <property type="entry name" value="TPR"/>
    <property type="match status" value="1"/>
</dbReference>
<dbReference type="SUPFAM" id="SSF48452">
    <property type="entry name" value="TPR-like"/>
    <property type="match status" value="1"/>
</dbReference>
<dbReference type="STRING" id="1244531.CIG2463D_1823"/>
<keyword evidence="2" id="KW-0812">Transmembrane</keyword>
<dbReference type="eggNOG" id="COG2956">
    <property type="taxonomic scope" value="Bacteria"/>
</dbReference>
<dbReference type="Gene3D" id="1.25.40.10">
    <property type="entry name" value="Tetratricopeptide repeat domain"/>
    <property type="match status" value="1"/>
</dbReference>
<evidence type="ECO:0000313" key="4">
    <source>
        <dbReference type="Proteomes" id="UP000028486"/>
    </source>
</evidence>
<evidence type="ECO:0000256" key="2">
    <source>
        <dbReference type="SAM" id="Phobius"/>
    </source>
</evidence>
<dbReference type="Pfam" id="PF13176">
    <property type="entry name" value="TPR_7"/>
    <property type="match status" value="1"/>
</dbReference>
<accession>A0A076FI13</accession>
<feature type="transmembrane region" description="Helical" evidence="2">
    <location>
        <begin position="12"/>
        <end position="35"/>
    </location>
</feature>
<name>A0A076FI13_9BACT</name>
<sequence>MDFFFVGYRDPIFGVIVLFGVLLLVAVLSYVWGILGAKDEKHNIEKFVKKFEKTTGLSDEHKKLLLELGIDVSSLGILASTFSKSGDFDKAISVYLIALSKVKDKKQREFLLVNLGKIYLKAGFLKRASDVFLEALKLSPRNDEALRFLSVVYEKLKMYENCLEALDALDEQGAEVGAEVAYTKALIVCSQKMEFAKKIDEILKLSSEFPLLKRVALEQFIKNHEPLSGLKEFPSLNQSIDTVFWLNEAVNLGDDEFKALFKAKGLIDDEVEIKDFNLSVLNSAKKSGINATLSFNFFCNECKTTYPLFFYRCPNCARLGSVKISTQVTKESSENDMPF</sequence>
<dbReference type="AlphaFoldDB" id="A0A076FI13"/>
<dbReference type="OrthoDB" id="5362770at2"/>
<dbReference type="HOGENOM" id="CLU_068028_0_0_7"/>
<organism evidence="3 4">
    <name type="scientific">Campylobacter iguaniorum</name>
    <dbReference type="NCBI Taxonomy" id="1244531"/>
    <lineage>
        <taxon>Bacteria</taxon>
        <taxon>Pseudomonadati</taxon>
        <taxon>Campylobacterota</taxon>
        <taxon>Epsilonproteobacteria</taxon>
        <taxon>Campylobacterales</taxon>
        <taxon>Campylobacteraceae</taxon>
        <taxon>Campylobacter</taxon>
    </lineage>
</organism>
<feature type="repeat" description="TPR" evidence="1">
    <location>
        <begin position="109"/>
        <end position="142"/>
    </location>
</feature>
<dbReference type="EMBL" id="CP009043">
    <property type="protein sequence ID" value="AII15444.1"/>
    <property type="molecule type" value="Genomic_DNA"/>
</dbReference>
<dbReference type="Pfam" id="PF13181">
    <property type="entry name" value="TPR_8"/>
    <property type="match status" value="1"/>
</dbReference>
<proteinExistence type="predicted"/>
<gene>
    <name evidence="3" type="ORF">CIG1485E_1628</name>
</gene>
<protein>
    <submittedName>
        <fullName evidence="3">Uncharacterized protein</fullName>
    </submittedName>
</protein>
<keyword evidence="1" id="KW-0802">TPR repeat</keyword>
<dbReference type="SMART" id="SM00028">
    <property type="entry name" value="TPR"/>
    <property type="match status" value="2"/>
</dbReference>
<keyword evidence="2" id="KW-0472">Membrane</keyword>
<dbReference type="InterPro" id="IPR011990">
    <property type="entry name" value="TPR-like_helical_dom_sf"/>
</dbReference>